<feature type="transmembrane region" description="Helical" evidence="1">
    <location>
        <begin position="378"/>
        <end position="411"/>
    </location>
</feature>
<keyword evidence="1" id="KW-0812">Transmembrane</keyword>
<sequence>MTEQPPEDLSDADRRELEALRRKASGRGVRVGRWLGAVALLLVGTLLAVLSVVAVFARNQLLNTDRYVATVAPLATDPVVQDAISRRLTDEITTRVDLTTLGHEASDWLKKQGAPPAVDSLVGPAVSGVESFIAREVDQIVHSSTFADAWDSANRVAHENLQTVLTGKGGTILKSQGTTVSVDLGALLLTVKQRLVDRGFALAGKIPKINIEFVLFSSTALPKLRNYVTALDTVATWLPWVALVLLAAAVLTAPRHRRGLLLAGAFLAVGALLIIAGVAIARAYYLNNLPPAVHSPDAVAHVFDIVLRNVLTAYRVMAVLGALVAVVCWFAGPARPAVWTRRTTGRGLDAMGHGLARTGVPLGPVPAFLHRFHVPIDIALVVLAALGFVLTGAGASAAIGFGVGLVVLLVVVETLARATAPPQPAIV</sequence>
<dbReference type="EMBL" id="BOMB01000032">
    <property type="protein sequence ID" value="GID14534.1"/>
    <property type="molecule type" value="Genomic_DNA"/>
</dbReference>
<keyword evidence="1" id="KW-0472">Membrane</keyword>
<gene>
    <name evidence="2" type="ORF">Aru02nite_54230</name>
</gene>
<protein>
    <recommendedName>
        <fullName evidence="4">Integral membrane protein</fullName>
    </recommendedName>
</protein>
<comment type="caution">
    <text evidence="2">The sequence shown here is derived from an EMBL/GenBank/DDBJ whole genome shotgun (WGS) entry which is preliminary data.</text>
</comment>
<evidence type="ECO:0000313" key="3">
    <source>
        <dbReference type="Proteomes" id="UP000612808"/>
    </source>
</evidence>
<dbReference type="Proteomes" id="UP000612808">
    <property type="component" value="Unassembled WGS sequence"/>
</dbReference>
<accession>A0A8J3NG69</accession>
<evidence type="ECO:0000313" key="2">
    <source>
        <dbReference type="EMBL" id="GID14534.1"/>
    </source>
</evidence>
<dbReference type="RefSeq" id="WP_203662365.1">
    <property type="nucleotide sequence ID" value="NZ_BAAAZM010000017.1"/>
</dbReference>
<feature type="transmembrane region" description="Helical" evidence="1">
    <location>
        <begin position="31"/>
        <end position="57"/>
    </location>
</feature>
<reference evidence="2" key="1">
    <citation type="submission" date="2021-01" db="EMBL/GenBank/DDBJ databases">
        <title>Whole genome shotgun sequence of Actinocatenispora rupis NBRC 107355.</title>
        <authorList>
            <person name="Komaki H."/>
            <person name="Tamura T."/>
        </authorList>
    </citation>
    <scope>NUCLEOTIDE SEQUENCE</scope>
    <source>
        <strain evidence="2">NBRC 107355</strain>
    </source>
</reference>
<proteinExistence type="predicted"/>
<name>A0A8J3NG69_9ACTN</name>
<evidence type="ECO:0008006" key="4">
    <source>
        <dbReference type="Google" id="ProtNLM"/>
    </source>
</evidence>
<feature type="transmembrane region" description="Helical" evidence="1">
    <location>
        <begin position="313"/>
        <end position="332"/>
    </location>
</feature>
<keyword evidence="3" id="KW-1185">Reference proteome</keyword>
<dbReference type="AlphaFoldDB" id="A0A8J3NG69"/>
<organism evidence="2 3">
    <name type="scientific">Actinocatenispora rupis</name>
    <dbReference type="NCBI Taxonomy" id="519421"/>
    <lineage>
        <taxon>Bacteria</taxon>
        <taxon>Bacillati</taxon>
        <taxon>Actinomycetota</taxon>
        <taxon>Actinomycetes</taxon>
        <taxon>Micromonosporales</taxon>
        <taxon>Micromonosporaceae</taxon>
        <taxon>Actinocatenispora</taxon>
    </lineage>
</organism>
<feature type="transmembrane region" description="Helical" evidence="1">
    <location>
        <begin position="260"/>
        <end position="285"/>
    </location>
</feature>
<keyword evidence="1" id="KW-1133">Transmembrane helix</keyword>
<evidence type="ECO:0000256" key="1">
    <source>
        <dbReference type="SAM" id="Phobius"/>
    </source>
</evidence>
<feature type="transmembrane region" description="Helical" evidence="1">
    <location>
        <begin position="234"/>
        <end position="253"/>
    </location>
</feature>